<evidence type="ECO:0008006" key="13">
    <source>
        <dbReference type="Google" id="ProtNLM"/>
    </source>
</evidence>
<dbReference type="CDD" id="cd16833">
    <property type="entry name" value="YfiH"/>
    <property type="match status" value="1"/>
</dbReference>
<evidence type="ECO:0000256" key="8">
    <source>
        <dbReference type="ARBA" id="ARBA00048968"/>
    </source>
</evidence>
<dbReference type="PANTHER" id="PTHR30616">
    <property type="entry name" value="UNCHARACTERIZED PROTEIN YFIH"/>
    <property type="match status" value="1"/>
</dbReference>
<proteinExistence type="inferred from homology"/>
<dbReference type="InterPro" id="IPR003730">
    <property type="entry name" value="Cu_polyphenol_OxRdtase"/>
</dbReference>
<evidence type="ECO:0000256" key="5">
    <source>
        <dbReference type="ARBA" id="ARBA00022801"/>
    </source>
</evidence>
<dbReference type="GO" id="GO:0016787">
    <property type="term" value="F:hydrolase activity"/>
    <property type="evidence" value="ECO:0007669"/>
    <property type="project" value="UniProtKB-KW"/>
</dbReference>
<reference evidence="11" key="1">
    <citation type="submission" date="2019-02" db="EMBL/GenBank/DDBJ databases">
        <authorList>
            <person name="Gruber-Vodicka R. H."/>
            <person name="Seah K. B. B."/>
        </authorList>
    </citation>
    <scope>NUCLEOTIDE SEQUENCE</scope>
    <source>
        <strain evidence="12">BECK_S127</strain>
        <strain evidence="11">BECK_S1320</strain>
        <strain evidence="10">BECK_S1321</strain>
    </source>
</reference>
<dbReference type="GO" id="GO:0017061">
    <property type="term" value="F:S-methyl-5-thioadenosine phosphorylase activity"/>
    <property type="evidence" value="ECO:0007669"/>
    <property type="project" value="UniProtKB-EC"/>
</dbReference>
<dbReference type="AlphaFoldDB" id="A0A450Z144"/>
<dbReference type="EMBL" id="CAADHB010000091">
    <property type="protein sequence ID" value="VFK80193.1"/>
    <property type="molecule type" value="Genomic_DNA"/>
</dbReference>
<evidence type="ECO:0000256" key="2">
    <source>
        <dbReference type="ARBA" id="ARBA00007353"/>
    </source>
</evidence>
<dbReference type="InterPro" id="IPR038371">
    <property type="entry name" value="Cu_polyphenol_OxRdtase_sf"/>
</dbReference>
<comment type="catalytic activity">
    <reaction evidence="1">
        <text>inosine + phosphate = alpha-D-ribose 1-phosphate + hypoxanthine</text>
        <dbReference type="Rhea" id="RHEA:27646"/>
        <dbReference type="ChEBI" id="CHEBI:17368"/>
        <dbReference type="ChEBI" id="CHEBI:17596"/>
        <dbReference type="ChEBI" id="CHEBI:43474"/>
        <dbReference type="ChEBI" id="CHEBI:57720"/>
        <dbReference type="EC" id="2.4.2.1"/>
    </reaction>
    <physiologicalReaction direction="left-to-right" evidence="1">
        <dbReference type="Rhea" id="RHEA:27647"/>
    </physiologicalReaction>
</comment>
<evidence type="ECO:0000313" key="10">
    <source>
        <dbReference type="EMBL" id="VFK41685.1"/>
    </source>
</evidence>
<evidence type="ECO:0000256" key="9">
    <source>
        <dbReference type="ARBA" id="ARBA00049893"/>
    </source>
</evidence>
<evidence type="ECO:0000313" key="11">
    <source>
        <dbReference type="EMBL" id="VFK47504.1"/>
    </source>
</evidence>
<protein>
    <recommendedName>
        <fullName evidence="13">Purine nucleoside phosphorylase</fullName>
    </recommendedName>
</protein>
<evidence type="ECO:0000256" key="3">
    <source>
        <dbReference type="ARBA" id="ARBA00022679"/>
    </source>
</evidence>
<dbReference type="Pfam" id="PF02578">
    <property type="entry name" value="Cu-oxidase_4"/>
    <property type="match status" value="1"/>
</dbReference>
<evidence type="ECO:0000256" key="1">
    <source>
        <dbReference type="ARBA" id="ARBA00000553"/>
    </source>
</evidence>
<evidence type="ECO:0000256" key="4">
    <source>
        <dbReference type="ARBA" id="ARBA00022723"/>
    </source>
</evidence>
<keyword evidence="6" id="KW-0862">Zinc</keyword>
<organism evidence="11">
    <name type="scientific">Candidatus Kentrum sp. SD</name>
    <dbReference type="NCBI Taxonomy" id="2126332"/>
    <lineage>
        <taxon>Bacteria</taxon>
        <taxon>Pseudomonadati</taxon>
        <taxon>Pseudomonadota</taxon>
        <taxon>Gammaproteobacteria</taxon>
        <taxon>Candidatus Kentrum</taxon>
    </lineage>
</organism>
<dbReference type="PANTHER" id="PTHR30616:SF2">
    <property type="entry name" value="PURINE NUCLEOSIDE PHOSPHORYLASE LACC1"/>
    <property type="match status" value="1"/>
</dbReference>
<dbReference type="EMBL" id="CAADFU010000096">
    <property type="protein sequence ID" value="VFK47504.1"/>
    <property type="molecule type" value="Genomic_DNA"/>
</dbReference>
<dbReference type="GO" id="GO:0005507">
    <property type="term" value="F:copper ion binding"/>
    <property type="evidence" value="ECO:0007669"/>
    <property type="project" value="TreeGrafter"/>
</dbReference>
<dbReference type="Gene3D" id="3.60.140.10">
    <property type="entry name" value="CNF1/YfiH-like putative cysteine hydrolases"/>
    <property type="match status" value="1"/>
</dbReference>
<sequence>MSVGNIRFGIFDPYSDRLEYMVSTRHGGDSAGQYSTGNVALHVGDEQKTVVSNRIRLLRQLGYDIGSLVCMEQIHSNKIYFVTERDKGRGALRLDDAIASTDAIVTTTKDIVLCGFSADCSIAMLYDPIRGLLAIVHCGRKGLLLDTYGTVVDYLKTALGSNPGDLLVAVAPLICGDCYDLDETVAKEIRNIDHADDGLVTIKNGKYHVDLEKGIRGQLSTQGVRQDNIEFSGVCTSCNTDDYYSHHRENRDTGRFGVFATLV</sequence>
<evidence type="ECO:0000313" key="12">
    <source>
        <dbReference type="EMBL" id="VFK80193.1"/>
    </source>
</evidence>
<comment type="catalytic activity">
    <reaction evidence="9">
        <text>S-methyl-5'-thioadenosine + phosphate = 5-(methylsulfanyl)-alpha-D-ribose 1-phosphate + adenine</text>
        <dbReference type="Rhea" id="RHEA:11852"/>
        <dbReference type="ChEBI" id="CHEBI:16708"/>
        <dbReference type="ChEBI" id="CHEBI:17509"/>
        <dbReference type="ChEBI" id="CHEBI:43474"/>
        <dbReference type="ChEBI" id="CHEBI:58533"/>
        <dbReference type="EC" id="2.4.2.28"/>
    </reaction>
    <physiologicalReaction direction="left-to-right" evidence="9">
        <dbReference type="Rhea" id="RHEA:11853"/>
    </physiologicalReaction>
</comment>
<dbReference type="SUPFAM" id="SSF64438">
    <property type="entry name" value="CNF1/YfiH-like putative cysteine hydrolases"/>
    <property type="match status" value="1"/>
</dbReference>
<comment type="catalytic activity">
    <reaction evidence="7">
        <text>adenosine + H2O + H(+) = inosine + NH4(+)</text>
        <dbReference type="Rhea" id="RHEA:24408"/>
        <dbReference type="ChEBI" id="CHEBI:15377"/>
        <dbReference type="ChEBI" id="CHEBI:15378"/>
        <dbReference type="ChEBI" id="CHEBI:16335"/>
        <dbReference type="ChEBI" id="CHEBI:17596"/>
        <dbReference type="ChEBI" id="CHEBI:28938"/>
        <dbReference type="EC" id="3.5.4.4"/>
    </reaction>
    <physiologicalReaction direction="left-to-right" evidence="7">
        <dbReference type="Rhea" id="RHEA:24409"/>
    </physiologicalReaction>
</comment>
<keyword evidence="3" id="KW-0808">Transferase</keyword>
<name>A0A450Z144_9GAMM</name>
<keyword evidence="5" id="KW-0378">Hydrolase</keyword>
<comment type="catalytic activity">
    <reaction evidence="8">
        <text>adenosine + phosphate = alpha-D-ribose 1-phosphate + adenine</text>
        <dbReference type="Rhea" id="RHEA:27642"/>
        <dbReference type="ChEBI" id="CHEBI:16335"/>
        <dbReference type="ChEBI" id="CHEBI:16708"/>
        <dbReference type="ChEBI" id="CHEBI:43474"/>
        <dbReference type="ChEBI" id="CHEBI:57720"/>
        <dbReference type="EC" id="2.4.2.1"/>
    </reaction>
    <physiologicalReaction direction="left-to-right" evidence="8">
        <dbReference type="Rhea" id="RHEA:27643"/>
    </physiologicalReaction>
</comment>
<keyword evidence="4" id="KW-0479">Metal-binding</keyword>
<evidence type="ECO:0000256" key="6">
    <source>
        <dbReference type="ARBA" id="ARBA00022833"/>
    </source>
</evidence>
<gene>
    <name evidence="12" type="ORF">BECKSD772D_GA0070982_109113</name>
    <name evidence="11" type="ORF">BECKSD772E_GA0070983_10969</name>
    <name evidence="10" type="ORF">BECKSD772F_GA0070984_109911</name>
</gene>
<comment type="similarity">
    <text evidence="2">Belongs to the purine nucleoside phosphorylase YfiH/LACC1 family.</text>
</comment>
<evidence type="ECO:0000256" key="7">
    <source>
        <dbReference type="ARBA" id="ARBA00047989"/>
    </source>
</evidence>
<dbReference type="InterPro" id="IPR011324">
    <property type="entry name" value="Cytotoxic_necrot_fac-like_cat"/>
</dbReference>
<accession>A0A450Z144</accession>
<dbReference type="EMBL" id="CAADFR010000099">
    <property type="protein sequence ID" value="VFK41685.1"/>
    <property type="molecule type" value="Genomic_DNA"/>
</dbReference>